<dbReference type="InterPro" id="IPR053021">
    <property type="entry name" value="Chloroplast_ADK"/>
</dbReference>
<sequence length="648" mass="72009">MALSPATVLQPPQHSYATWHASLTVASSLPLSSAAAASSSSSLSFSSSSSLSLSFPVVGGSRRSPKSKGLKVNCSNAGQKPLKVMISGAPASGKGTQCKMIVEKYGLVHISTGDLLRAEVSSGTEIGKKAREYMENGLLVPDEIVTAMVMSRLSRQDAKEGGWLLDGYPRSFSQAQSLEKVQIRPDIYIVLDVPDEVLIDRCVGRRMDPVTGKIYHLKSLPPETEEINARLITRPDDTPEKVKSRLVSYKQNAEAISSTYLDVMNKIDGNRPREVIFNEIESLLLQVQNDKSAIFQGKVKLESDLQSNSPSPSQDNWRGIPTRLNNIPHSREIRKYFYIDVLQATQRATKDERPRLKVEINIPELNPEMDVYRIGTLMELVRVLALSFADDGKRVKVCVQGSMGEGALAGMPLQLAGTRQILEFMDWGEYGAMGTFINIGSIGAKEVEEQDDIFILVAPQNAVGNCIIDDLKGMTDAAGNRPVILINPRLKDLPGSSGIMQTMGRDKRLEYAASFQNCYFFRLLYYAGTQYPIMGALRMSYPYRYELYKRVDEPSGKEKYVILATFPEKPTVDEINDAFEGKPRKQEKAASGIWGFLIFISKASMSFELCKLDSEETHHVRRRIISCSYCKQYCLFRTAAQVSSLVQR</sequence>
<dbReference type="AlphaFoldDB" id="A0A3S3MFM2"/>
<proteinExistence type="inferred from homology"/>
<dbReference type="InterPro" id="IPR006259">
    <property type="entry name" value="Adenyl_kin_sub"/>
</dbReference>
<dbReference type="Pfam" id="PF09353">
    <property type="entry name" value="DUF1995"/>
    <property type="match status" value="1"/>
</dbReference>
<keyword evidence="13" id="KW-1185">Reference proteome</keyword>
<dbReference type="PANTHER" id="PTHR35509:SF6">
    <property type="entry name" value="ADENYLATE KINASE"/>
    <property type="match status" value="1"/>
</dbReference>
<evidence type="ECO:0000256" key="8">
    <source>
        <dbReference type="ARBA" id="ARBA00022741"/>
    </source>
</evidence>
<dbReference type="PRINTS" id="PR00094">
    <property type="entry name" value="ADENYLTKNASE"/>
</dbReference>
<evidence type="ECO:0000256" key="10">
    <source>
        <dbReference type="ARBA" id="ARBA00022840"/>
    </source>
</evidence>
<dbReference type="GO" id="GO:0009507">
    <property type="term" value="C:chloroplast"/>
    <property type="evidence" value="ECO:0007669"/>
    <property type="project" value="UniProtKB-SubCell"/>
</dbReference>
<keyword evidence="5" id="KW-0150">Chloroplast</keyword>
<name>A0A3S3MFM2_9MAGN</name>
<accession>A0A3S3MFM2</accession>
<organism evidence="12 13">
    <name type="scientific">Cinnamomum micranthum f. kanehirae</name>
    <dbReference type="NCBI Taxonomy" id="337451"/>
    <lineage>
        <taxon>Eukaryota</taxon>
        <taxon>Viridiplantae</taxon>
        <taxon>Streptophyta</taxon>
        <taxon>Embryophyta</taxon>
        <taxon>Tracheophyta</taxon>
        <taxon>Spermatophyta</taxon>
        <taxon>Magnoliopsida</taxon>
        <taxon>Magnoliidae</taxon>
        <taxon>Laurales</taxon>
        <taxon>Lauraceae</taxon>
        <taxon>Cinnamomum</taxon>
    </lineage>
</organism>
<dbReference type="HAMAP" id="MF_00235">
    <property type="entry name" value="Adenylate_kinase_Adk"/>
    <property type="match status" value="1"/>
</dbReference>
<feature type="domain" description="DUF1995" evidence="11">
    <location>
        <begin position="334"/>
        <end position="576"/>
    </location>
</feature>
<evidence type="ECO:0000256" key="6">
    <source>
        <dbReference type="ARBA" id="ARBA00022640"/>
    </source>
</evidence>
<dbReference type="InterPro" id="IPR000850">
    <property type="entry name" value="Adenylat/UMP-CMP_kin"/>
</dbReference>
<comment type="caution">
    <text evidence="12">The sequence shown here is derived from an EMBL/GenBank/DDBJ whole genome shotgun (WGS) entry which is preliminary data.</text>
</comment>
<dbReference type="CDD" id="cd01428">
    <property type="entry name" value="ADK"/>
    <property type="match status" value="1"/>
</dbReference>
<keyword evidence="8" id="KW-0547">Nucleotide-binding</keyword>
<gene>
    <name evidence="12" type="ORF">CKAN_00387800</name>
</gene>
<dbReference type="SUPFAM" id="SSF52540">
    <property type="entry name" value="P-loop containing nucleoside triphosphate hydrolases"/>
    <property type="match status" value="1"/>
</dbReference>
<evidence type="ECO:0000259" key="11">
    <source>
        <dbReference type="Pfam" id="PF09353"/>
    </source>
</evidence>
<evidence type="ECO:0000256" key="7">
    <source>
        <dbReference type="ARBA" id="ARBA00022679"/>
    </source>
</evidence>
<evidence type="ECO:0000256" key="3">
    <source>
        <dbReference type="ARBA" id="ARBA00007220"/>
    </source>
</evidence>
<evidence type="ECO:0000313" key="12">
    <source>
        <dbReference type="EMBL" id="RWR75494.1"/>
    </source>
</evidence>
<comment type="catalytic activity">
    <reaction evidence="1">
        <text>AMP + ATP = 2 ADP</text>
        <dbReference type="Rhea" id="RHEA:12973"/>
        <dbReference type="ChEBI" id="CHEBI:30616"/>
        <dbReference type="ChEBI" id="CHEBI:456215"/>
        <dbReference type="ChEBI" id="CHEBI:456216"/>
        <dbReference type="EC" id="2.7.4.3"/>
    </reaction>
</comment>
<reference evidence="12 13" key="1">
    <citation type="journal article" date="2019" name="Nat. Plants">
        <title>Stout camphor tree genome fills gaps in understanding of flowering plant genome evolution.</title>
        <authorList>
            <person name="Chaw S.M."/>
            <person name="Liu Y.C."/>
            <person name="Wu Y.W."/>
            <person name="Wang H.Y."/>
            <person name="Lin C.I."/>
            <person name="Wu C.S."/>
            <person name="Ke H.M."/>
            <person name="Chang L.Y."/>
            <person name="Hsu C.Y."/>
            <person name="Yang H.T."/>
            <person name="Sudianto E."/>
            <person name="Hsu M.H."/>
            <person name="Wu K.P."/>
            <person name="Wang L.N."/>
            <person name="Leebens-Mack J.H."/>
            <person name="Tsai I.J."/>
        </authorList>
    </citation>
    <scope>NUCLEOTIDE SEQUENCE [LARGE SCALE GENOMIC DNA]</scope>
    <source>
        <strain evidence="13">cv. Chaw 1501</strain>
        <tissue evidence="12">Young leaves</tissue>
    </source>
</reference>
<dbReference type="Proteomes" id="UP000283530">
    <property type="component" value="Unassembled WGS sequence"/>
</dbReference>
<dbReference type="EC" id="2.7.4.3" evidence="4"/>
<dbReference type="InterPro" id="IPR027417">
    <property type="entry name" value="P-loop_NTPase"/>
</dbReference>
<dbReference type="OrthoDB" id="439792at2759"/>
<evidence type="ECO:0000256" key="2">
    <source>
        <dbReference type="ARBA" id="ARBA00004229"/>
    </source>
</evidence>
<dbReference type="Gene3D" id="3.40.50.300">
    <property type="entry name" value="P-loop containing nucleotide triphosphate hydrolases"/>
    <property type="match status" value="1"/>
</dbReference>
<keyword evidence="7" id="KW-0808">Transferase</keyword>
<dbReference type="GO" id="GO:0005524">
    <property type="term" value="F:ATP binding"/>
    <property type="evidence" value="ECO:0007669"/>
    <property type="project" value="UniProtKB-KW"/>
</dbReference>
<dbReference type="InterPro" id="IPR018962">
    <property type="entry name" value="DUF1995"/>
</dbReference>
<keyword evidence="6" id="KW-0934">Plastid</keyword>
<dbReference type="STRING" id="337451.A0A3S3MFM2"/>
<evidence type="ECO:0000256" key="9">
    <source>
        <dbReference type="ARBA" id="ARBA00022777"/>
    </source>
</evidence>
<dbReference type="PANTHER" id="PTHR35509">
    <property type="entry name" value="DOMAIN PROTEIN, PUTATIVE (DUF1995)-RELATED"/>
    <property type="match status" value="1"/>
</dbReference>
<evidence type="ECO:0000313" key="13">
    <source>
        <dbReference type="Proteomes" id="UP000283530"/>
    </source>
</evidence>
<dbReference type="NCBIfam" id="TIGR01351">
    <property type="entry name" value="adk"/>
    <property type="match status" value="1"/>
</dbReference>
<keyword evidence="10" id="KW-0067">ATP-binding</keyword>
<dbReference type="Pfam" id="PF00406">
    <property type="entry name" value="ADK"/>
    <property type="match status" value="1"/>
</dbReference>
<dbReference type="EMBL" id="QPKB01000002">
    <property type="protein sequence ID" value="RWR75494.1"/>
    <property type="molecule type" value="Genomic_DNA"/>
</dbReference>
<evidence type="ECO:0000256" key="5">
    <source>
        <dbReference type="ARBA" id="ARBA00022528"/>
    </source>
</evidence>
<comment type="subcellular location">
    <subcellularLocation>
        <location evidence="2">Plastid</location>
        <location evidence="2">Chloroplast</location>
    </subcellularLocation>
</comment>
<comment type="similarity">
    <text evidence="3">Belongs to the adenylate kinase family.</text>
</comment>
<evidence type="ECO:0000256" key="4">
    <source>
        <dbReference type="ARBA" id="ARBA00012955"/>
    </source>
</evidence>
<evidence type="ECO:0000256" key="1">
    <source>
        <dbReference type="ARBA" id="ARBA00000582"/>
    </source>
</evidence>
<dbReference type="FunFam" id="3.40.50.300:FF:001694">
    <property type="entry name" value="Adenylate kinase, chloroplastic"/>
    <property type="match status" value="1"/>
</dbReference>
<dbReference type="GO" id="GO:0004017">
    <property type="term" value="F:AMP kinase activity"/>
    <property type="evidence" value="ECO:0007669"/>
    <property type="project" value="UniProtKB-EC"/>
</dbReference>
<dbReference type="PROSITE" id="PS00113">
    <property type="entry name" value="ADENYLATE_KINASE"/>
    <property type="match status" value="1"/>
</dbReference>
<dbReference type="InterPro" id="IPR033690">
    <property type="entry name" value="Adenylat_kinase_CS"/>
</dbReference>
<protein>
    <recommendedName>
        <fullName evidence="4">adenylate kinase</fullName>
        <ecNumber evidence="4">2.7.4.3</ecNumber>
    </recommendedName>
</protein>
<keyword evidence="9 12" id="KW-0418">Kinase</keyword>